<dbReference type="Gene3D" id="2.120.10.30">
    <property type="entry name" value="TolB, C-terminal domain"/>
    <property type="match status" value="1"/>
</dbReference>
<dbReference type="RefSeq" id="WP_246004448.1">
    <property type="nucleotide sequence ID" value="NZ_RJUK01000002.1"/>
</dbReference>
<dbReference type="PANTHER" id="PTHR19328">
    <property type="entry name" value="HEDGEHOG-INTERACTING PROTEIN"/>
    <property type="match status" value="1"/>
</dbReference>
<protein>
    <submittedName>
        <fullName evidence="3">Glucose/arabinose dehydrogenase</fullName>
    </submittedName>
</protein>
<evidence type="ECO:0000313" key="3">
    <source>
        <dbReference type="EMBL" id="ROQ18599.1"/>
    </source>
</evidence>
<dbReference type="PANTHER" id="PTHR19328:SF75">
    <property type="entry name" value="ALDOSE SUGAR DEHYDROGENASE YLII"/>
    <property type="match status" value="1"/>
</dbReference>
<keyword evidence="1" id="KW-0732">Signal</keyword>
<dbReference type="InterPro" id="IPR011041">
    <property type="entry name" value="Quinoprot_gluc/sorb_DH_b-prop"/>
</dbReference>
<reference evidence="3 4" key="1">
    <citation type="submission" date="2018-11" db="EMBL/GenBank/DDBJ databases">
        <title>Genomic Encyclopedia of Type Strains, Phase IV (KMG-IV): sequencing the most valuable type-strain genomes for metagenomic binning, comparative biology and taxonomic classification.</title>
        <authorList>
            <person name="Goeker M."/>
        </authorList>
    </citation>
    <scope>NUCLEOTIDE SEQUENCE [LARGE SCALE GENOMIC DNA]</scope>
    <source>
        <strain evidence="3 4">DSM 16974</strain>
    </source>
</reference>
<dbReference type="InterPro" id="IPR012938">
    <property type="entry name" value="Glc/Sorbosone_DH"/>
</dbReference>
<evidence type="ECO:0000313" key="4">
    <source>
        <dbReference type="Proteomes" id="UP000273643"/>
    </source>
</evidence>
<dbReference type="EMBL" id="RJUK01000002">
    <property type="protein sequence ID" value="ROQ18599.1"/>
    <property type="molecule type" value="Genomic_DNA"/>
</dbReference>
<dbReference type="AlphaFoldDB" id="A0A3N1NRS0"/>
<gene>
    <name evidence="3" type="ORF">EDC38_2827</name>
</gene>
<feature type="chain" id="PRO_5018014531" evidence="1">
    <location>
        <begin position="27"/>
        <end position="387"/>
    </location>
</feature>
<dbReference type="Pfam" id="PF07995">
    <property type="entry name" value="GSDH"/>
    <property type="match status" value="1"/>
</dbReference>
<feature type="signal peptide" evidence="1">
    <location>
        <begin position="1"/>
        <end position="26"/>
    </location>
</feature>
<dbReference type="SUPFAM" id="SSF50952">
    <property type="entry name" value="Soluble quinoprotein glucose dehydrogenase"/>
    <property type="match status" value="1"/>
</dbReference>
<accession>A0A3N1NRS0</accession>
<name>A0A3N1NRS0_9GAMM</name>
<sequence length="387" mass="42288">MASLLTRLSPVLACAALGLMAAGAQADDHATIIETEKAKLKVTTVTDGLRNPWGIAFLPGGDMLVTERSGDLRIVGADGTKGPALKGLPEIASRGQGGLLDVAIDPDFVDNRWVYFSFSEPGEGGTSTAVARGKLMPNAQDELQGVEVIFSQQPKVRSNGHFGSRLVFRDDGTLFITMGDRQQDFEDNYPQELNSHIGTVARIHPDGSVPDDNPFVGDKDAQPEIWSYGHRNVQGADLHPDTRELWTGEHGPQGGDEINVTRAGNNYGWPIITYGEQYGGGKIGEGTEKEGMEQPVHYWDPSIANAGMVFYTGNQFPEWRGNLLVTALKFQLVSRLELDGEKVTHEERMFDESIGKRLRDIEQGPDGNLYLLTDDRNGEILKVEPAK</sequence>
<evidence type="ECO:0000256" key="1">
    <source>
        <dbReference type="SAM" id="SignalP"/>
    </source>
</evidence>
<feature type="domain" description="Glucose/Sorbosone dehydrogenase" evidence="2">
    <location>
        <begin position="49"/>
        <end position="382"/>
    </location>
</feature>
<dbReference type="InterPro" id="IPR011042">
    <property type="entry name" value="6-blade_b-propeller_TolB-like"/>
</dbReference>
<comment type="caution">
    <text evidence="3">The sequence shown here is derived from an EMBL/GenBank/DDBJ whole genome shotgun (WGS) entry which is preliminary data.</text>
</comment>
<organism evidence="3 4">
    <name type="scientific">Marinimicrobium koreense</name>
    <dbReference type="NCBI Taxonomy" id="306545"/>
    <lineage>
        <taxon>Bacteria</taxon>
        <taxon>Pseudomonadati</taxon>
        <taxon>Pseudomonadota</taxon>
        <taxon>Gammaproteobacteria</taxon>
        <taxon>Cellvibrionales</taxon>
        <taxon>Cellvibrionaceae</taxon>
        <taxon>Marinimicrobium</taxon>
    </lineage>
</organism>
<evidence type="ECO:0000259" key="2">
    <source>
        <dbReference type="Pfam" id="PF07995"/>
    </source>
</evidence>
<dbReference type="Proteomes" id="UP000273643">
    <property type="component" value="Unassembled WGS sequence"/>
</dbReference>
<keyword evidence="4" id="KW-1185">Reference proteome</keyword>
<proteinExistence type="predicted"/>